<evidence type="ECO:0000256" key="1">
    <source>
        <dbReference type="ARBA" id="ARBA00022747"/>
    </source>
</evidence>
<feature type="non-terminal residue" evidence="3">
    <location>
        <position position="169"/>
    </location>
</feature>
<dbReference type="Proteomes" id="UP001302059">
    <property type="component" value="Unassembled WGS sequence"/>
</dbReference>
<keyword evidence="1" id="KW-0680">Restriction system</keyword>
<evidence type="ECO:0000313" key="4">
    <source>
        <dbReference type="Proteomes" id="UP001302059"/>
    </source>
</evidence>
<organism evidence="3 4">
    <name type="scientific">Deinococcus rhizophilus</name>
    <dbReference type="NCBI Taxonomy" id="3049544"/>
    <lineage>
        <taxon>Bacteria</taxon>
        <taxon>Thermotogati</taxon>
        <taxon>Deinococcota</taxon>
        <taxon>Deinococci</taxon>
        <taxon>Deinococcales</taxon>
        <taxon>Deinococcaceae</taxon>
        <taxon>Deinococcus</taxon>
    </lineage>
</organism>
<reference evidence="3 4" key="1">
    <citation type="submission" date="2023-05" db="EMBL/GenBank/DDBJ databases">
        <authorList>
            <person name="Gao F."/>
        </authorList>
    </citation>
    <scope>NUCLEOTIDE SEQUENCE [LARGE SCALE GENOMIC DNA]</scope>
    <source>
        <strain evidence="3 4">MIMF12</strain>
    </source>
</reference>
<accession>A0ABT7JL82</accession>
<keyword evidence="4" id="KW-1185">Reference proteome</keyword>
<evidence type="ECO:0000256" key="2">
    <source>
        <dbReference type="ARBA" id="ARBA00023125"/>
    </source>
</evidence>
<dbReference type="RefSeq" id="WP_285525563.1">
    <property type="nucleotide sequence ID" value="NZ_JASNGB010000319.1"/>
</dbReference>
<comment type="caution">
    <text evidence="3">The sequence shown here is derived from an EMBL/GenBank/DDBJ whole genome shotgun (WGS) entry which is preliminary data.</text>
</comment>
<dbReference type="SUPFAM" id="SSF116734">
    <property type="entry name" value="DNA methylase specificity domain"/>
    <property type="match status" value="1"/>
</dbReference>
<evidence type="ECO:0000313" key="3">
    <source>
        <dbReference type="EMBL" id="MDL2345831.1"/>
    </source>
</evidence>
<gene>
    <name evidence="3" type="ORF">QOL99_17010</name>
</gene>
<dbReference type="Gene3D" id="3.90.220.20">
    <property type="entry name" value="DNA methylase specificity domains"/>
    <property type="match status" value="1"/>
</dbReference>
<keyword evidence="2" id="KW-0238">DNA-binding</keyword>
<dbReference type="EMBL" id="JASNGB010000319">
    <property type="protein sequence ID" value="MDL2345831.1"/>
    <property type="molecule type" value="Genomic_DNA"/>
</dbReference>
<protein>
    <recommendedName>
        <fullName evidence="5">Type I restriction modification DNA specificity domain-containing protein</fullName>
    </recommendedName>
</protein>
<sequence length="169" mass="18777">MKNVFSFLGNNSLSREKLNYDSGEVKNIHYGDIHTKFASHFYIESERVPFVTANEEVKRFKPNNYIKEGDLVIADASEDMADIGKAIEIISLNTQRAVSGLHTILARPTTGVFSSGYLGHLFRTDYIRKQIQKESQGAKVLGLSATRLSGITLPLSRGQKSDGGLRSRL</sequence>
<name>A0ABT7JL82_9DEIO</name>
<proteinExistence type="predicted"/>
<dbReference type="InterPro" id="IPR044946">
    <property type="entry name" value="Restrct_endonuc_typeI_TRD_sf"/>
</dbReference>
<evidence type="ECO:0008006" key="5">
    <source>
        <dbReference type="Google" id="ProtNLM"/>
    </source>
</evidence>